<evidence type="ECO:0000313" key="4">
    <source>
        <dbReference type="Proteomes" id="UP000092643"/>
    </source>
</evidence>
<dbReference type="NCBIfam" id="NF006379">
    <property type="entry name" value="PRK08618.1"/>
    <property type="match status" value="1"/>
</dbReference>
<dbReference type="AlphaFoldDB" id="A0A1A7P236"/>
<dbReference type="RefSeq" id="WP_018347155.1">
    <property type="nucleotide sequence ID" value="NZ_JTJN01000019.1"/>
</dbReference>
<dbReference type="EMBL" id="JTJO01000037">
    <property type="protein sequence ID" value="OBW97921.1"/>
    <property type="molecule type" value="Genomic_DNA"/>
</dbReference>
<evidence type="ECO:0000313" key="2">
    <source>
        <dbReference type="EMBL" id="OBW97921.1"/>
    </source>
</evidence>
<dbReference type="InterPro" id="IPR003462">
    <property type="entry name" value="ODC_Mu_crystall"/>
</dbReference>
<dbReference type="PATRIC" id="fig|750.21.peg.924"/>
<dbReference type="PANTHER" id="PTHR13812:SF19">
    <property type="entry name" value="KETIMINE REDUCTASE MU-CRYSTALLIN"/>
    <property type="match status" value="1"/>
</dbReference>
<dbReference type="GO" id="GO:0019752">
    <property type="term" value="P:carboxylic acid metabolic process"/>
    <property type="evidence" value="ECO:0007669"/>
    <property type="project" value="UniProtKB-ARBA"/>
</dbReference>
<name>A0A1A7P236_9PAST</name>
<evidence type="ECO:0000313" key="5">
    <source>
        <dbReference type="Proteomes" id="UP000254232"/>
    </source>
</evidence>
<organism evidence="2 4">
    <name type="scientific">Gallibacterium anatis</name>
    <dbReference type="NCBI Taxonomy" id="750"/>
    <lineage>
        <taxon>Bacteria</taxon>
        <taxon>Pseudomonadati</taxon>
        <taxon>Pseudomonadota</taxon>
        <taxon>Gammaproteobacteria</taxon>
        <taxon>Pasteurellales</taxon>
        <taxon>Pasteurellaceae</taxon>
        <taxon>Gallibacterium</taxon>
    </lineage>
</organism>
<dbReference type="Pfam" id="PF02423">
    <property type="entry name" value="OCD_Mu_crystall"/>
    <property type="match status" value="1"/>
</dbReference>
<dbReference type="Gene3D" id="3.30.1780.10">
    <property type="entry name" value="ornithine cyclodeaminase, domain 1"/>
    <property type="match status" value="1"/>
</dbReference>
<sequence>MLFLSKENIEQSFSMQDAIQACKDVLSMYSKGMAEVPLRTNSAINEYDGHSLYMPAYVSGEQGALGIKIASVYPGNVAKNLPSINAVVLSLDPKTGVVTAYLDGTYLTQLRTGAVQGAATDLLARKDASIGALIGTGGQAASQLEAMLAVRNLSEVRVCGLDFERTTAFVNKMRKRFDIELIAVKSSKACVSGADIITTVTTSTKPTFAAEWIKAGAHINGIGAYMPEMCEIPKEIIGRADVIIFDTMDGVLGEAGDFIVPLEQGFVSIEDYHGELGELVNGDIQGRCSDQQITIFKSVGSAVLDVVVAAKIVAQAQTKNLGVQL</sequence>
<dbReference type="Proteomes" id="UP000092643">
    <property type="component" value="Unassembled WGS sequence"/>
</dbReference>
<dbReference type="GO" id="GO:0016491">
    <property type="term" value="F:oxidoreductase activity"/>
    <property type="evidence" value="ECO:0007669"/>
    <property type="project" value="UniProtKB-ARBA"/>
</dbReference>
<proteinExistence type="inferred from homology"/>
<dbReference type="FunFam" id="3.40.50.720:FF:000311">
    <property type="entry name" value="Ornithine cyclodeaminase"/>
    <property type="match status" value="1"/>
</dbReference>
<dbReference type="InterPro" id="IPR036291">
    <property type="entry name" value="NAD(P)-bd_dom_sf"/>
</dbReference>
<dbReference type="PANTHER" id="PTHR13812">
    <property type="entry name" value="KETIMINE REDUCTASE MU-CRYSTALLIN"/>
    <property type="match status" value="1"/>
</dbReference>
<dbReference type="GeneID" id="77263524"/>
<dbReference type="PIRSF" id="PIRSF001439">
    <property type="entry name" value="CryM"/>
    <property type="match status" value="1"/>
</dbReference>
<comment type="similarity">
    <text evidence="1">Belongs to the ornithine cyclodeaminase/mu-crystallin family.</text>
</comment>
<evidence type="ECO:0000313" key="3">
    <source>
        <dbReference type="EMBL" id="STO38331.1"/>
    </source>
</evidence>
<dbReference type="EMBL" id="UGGZ01000001">
    <property type="protein sequence ID" value="STO38331.1"/>
    <property type="molecule type" value="Genomic_DNA"/>
</dbReference>
<reference evidence="2 4" key="1">
    <citation type="submission" date="2014-11" db="EMBL/GenBank/DDBJ databases">
        <title>Pan-genome of Gallibacterium spp.</title>
        <authorList>
            <person name="Kudirkiene E."/>
            <person name="Bojesen A.M."/>
        </authorList>
    </citation>
    <scope>NUCLEOTIDE SEQUENCE [LARGE SCALE GENOMIC DNA]</scope>
    <source>
        <strain evidence="2 4">F 279</strain>
    </source>
</reference>
<dbReference type="Proteomes" id="UP000254232">
    <property type="component" value="Unassembled WGS sequence"/>
</dbReference>
<dbReference type="InterPro" id="IPR023401">
    <property type="entry name" value="ODC_N"/>
</dbReference>
<evidence type="ECO:0000256" key="1">
    <source>
        <dbReference type="ARBA" id="ARBA00008903"/>
    </source>
</evidence>
<dbReference type="Gene3D" id="3.40.50.720">
    <property type="entry name" value="NAD(P)-binding Rossmann-like Domain"/>
    <property type="match status" value="1"/>
</dbReference>
<gene>
    <name evidence="3" type="ORF">NCTC11413_01460</name>
    <name evidence="2" type="ORF">QV03_08270</name>
</gene>
<protein>
    <submittedName>
        <fullName evidence="2">Ornithine cyclodeaminase</fullName>
    </submittedName>
</protein>
<reference evidence="3 5" key="2">
    <citation type="submission" date="2018-06" db="EMBL/GenBank/DDBJ databases">
        <authorList>
            <consortium name="Pathogen Informatics"/>
            <person name="Doyle S."/>
        </authorList>
    </citation>
    <scope>NUCLEOTIDE SEQUENCE [LARGE SCALE GENOMIC DNA]</scope>
    <source>
        <strain evidence="3 5">NCTC11413</strain>
    </source>
</reference>
<accession>A0A1A7P236</accession>
<dbReference type="OrthoDB" id="9809203at2"/>
<dbReference type="GO" id="GO:0005737">
    <property type="term" value="C:cytoplasm"/>
    <property type="evidence" value="ECO:0007669"/>
    <property type="project" value="TreeGrafter"/>
</dbReference>
<dbReference type="SUPFAM" id="SSF51735">
    <property type="entry name" value="NAD(P)-binding Rossmann-fold domains"/>
    <property type="match status" value="1"/>
</dbReference>